<dbReference type="GO" id="GO:0031901">
    <property type="term" value="C:early endosome membrane"/>
    <property type="evidence" value="ECO:0007669"/>
    <property type="project" value="UniProtKB-SubCell"/>
</dbReference>
<comment type="similarity">
    <text evidence="3">Belongs to the TMEM163 family.</text>
</comment>
<gene>
    <name evidence="13" type="ORF">V1264_007941</name>
</gene>
<dbReference type="InterPro" id="IPR027469">
    <property type="entry name" value="Cation_efflux_TMD_sf"/>
</dbReference>
<feature type="transmembrane region" description="Helical" evidence="12">
    <location>
        <begin position="186"/>
        <end position="206"/>
    </location>
</feature>
<feature type="transmembrane region" description="Helical" evidence="12">
    <location>
        <begin position="46"/>
        <end position="72"/>
    </location>
</feature>
<keyword evidence="5" id="KW-0967">Endosome</keyword>
<evidence type="ECO:0000313" key="14">
    <source>
        <dbReference type="Proteomes" id="UP001374579"/>
    </source>
</evidence>
<evidence type="ECO:0000256" key="9">
    <source>
        <dbReference type="ARBA" id="ARBA00023136"/>
    </source>
</evidence>
<dbReference type="SUPFAM" id="SSF161111">
    <property type="entry name" value="Cation efflux protein transmembrane domain-like"/>
    <property type="match status" value="1"/>
</dbReference>
<keyword evidence="9 12" id="KW-0472">Membrane</keyword>
<dbReference type="PANTHER" id="PTHR31937">
    <property type="entry name" value="TRANSMEMBRANE PROTEIN 163"/>
    <property type="match status" value="1"/>
</dbReference>
<accession>A0AAN9AVZ2</accession>
<evidence type="ECO:0000256" key="3">
    <source>
        <dbReference type="ARBA" id="ARBA00008731"/>
    </source>
</evidence>
<evidence type="ECO:0000256" key="5">
    <source>
        <dbReference type="ARBA" id="ARBA00022753"/>
    </source>
</evidence>
<keyword evidence="10" id="KW-0968">Cytoplasmic vesicle</keyword>
<comment type="subcellular location">
    <subcellularLocation>
        <location evidence="2">Cytoplasmic vesicle</location>
        <location evidence="2">Secretory vesicle</location>
        <location evidence="2">Synaptic vesicle membrane</location>
        <topology evidence="2">Multi-pass membrane protein</topology>
    </subcellularLocation>
    <subcellularLocation>
        <location evidence="1">Early endosome membrane</location>
    </subcellularLocation>
</comment>
<feature type="transmembrane region" description="Helical" evidence="12">
    <location>
        <begin position="78"/>
        <end position="97"/>
    </location>
</feature>
<comment type="caution">
    <text evidence="13">The sequence shown here is derived from an EMBL/GenBank/DDBJ whole genome shotgun (WGS) entry which is preliminary data.</text>
</comment>
<dbReference type="Proteomes" id="UP001374579">
    <property type="component" value="Unassembled WGS sequence"/>
</dbReference>
<evidence type="ECO:0000256" key="4">
    <source>
        <dbReference type="ARBA" id="ARBA00022692"/>
    </source>
</evidence>
<evidence type="ECO:0000256" key="10">
    <source>
        <dbReference type="ARBA" id="ARBA00023329"/>
    </source>
</evidence>
<keyword evidence="14" id="KW-1185">Reference proteome</keyword>
<feature type="transmembrane region" description="Helical" evidence="12">
    <location>
        <begin position="151"/>
        <end position="174"/>
    </location>
</feature>
<dbReference type="PANTHER" id="PTHR31937:SF2">
    <property type="entry name" value="TRANSMEMBRANE PROTEIN 163"/>
    <property type="match status" value="1"/>
</dbReference>
<evidence type="ECO:0000256" key="12">
    <source>
        <dbReference type="SAM" id="Phobius"/>
    </source>
</evidence>
<reference evidence="13 14" key="1">
    <citation type="submission" date="2024-02" db="EMBL/GenBank/DDBJ databases">
        <title>Chromosome-scale genome assembly of the rough periwinkle Littorina saxatilis.</title>
        <authorList>
            <person name="De Jode A."/>
            <person name="Faria R."/>
            <person name="Formenti G."/>
            <person name="Sims Y."/>
            <person name="Smith T.P."/>
            <person name="Tracey A."/>
            <person name="Wood J.M.D."/>
            <person name="Zagrodzka Z.B."/>
            <person name="Johannesson K."/>
            <person name="Butlin R.K."/>
            <person name="Leder E.H."/>
        </authorList>
    </citation>
    <scope>NUCLEOTIDE SEQUENCE [LARGE SCALE GENOMIC DNA]</scope>
    <source>
        <strain evidence="13">Snail1</strain>
        <tissue evidence="13">Muscle</tissue>
    </source>
</reference>
<dbReference type="Gene3D" id="1.20.1510.10">
    <property type="entry name" value="Cation efflux protein transmembrane domain"/>
    <property type="match status" value="1"/>
</dbReference>
<evidence type="ECO:0000256" key="8">
    <source>
        <dbReference type="ARBA" id="ARBA00023018"/>
    </source>
</evidence>
<feature type="region of interest" description="Disordered" evidence="11">
    <location>
        <begin position="1"/>
        <end position="33"/>
    </location>
</feature>
<dbReference type="InterPro" id="IPR026765">
    <property type="entry name" value="Tmem163"/>
</dbReference>
<evidence type="ECO:0008006" key="15">
    <source>
        <dbReference type="Google" id="ProtNLM"/>
    </source>
</evidence>
<protein>
    <recommendedName>
        <fullName evidence="15">Transmembrane protein 163</fullName>
    </recommendedName>
</protein>
<feature type="transmembrane region" description="Helical" evidence="12">
    <location>
        <begin position="117"/>
        <end position="139"/>
    </location>
</feature>
<evidence type="ECO:0000256" key="2">
    <source>
        <dbReference type="ARBA" id="ARBA00004644"/>
    </source>
</evidence>
<evidence type="ECO:0000313" key="13">
    <source>
        <dbReference type="EMBL" id="KAK7094301.1"/>
    </source>
</evidence>
<dbReference type="GO" id="GO:0030672">
    <property type="term" value="C:synaptic vesicle membrane"/>
    <property type="evidence" value="ECO:0007669"/>
    <property type="project" value="UniProtKB-SubCell"/>
</dbReference>
<evidence type="ECO:0000256" key="7">
    <source>
        <dbReference type="ARBA" id="ARBA00022989"/>
    </source>
</evidence>
<feature type="transmembrane region" description="Helical" evidence="12">
    <location>
        <begin position="212"/>
        <end position="235"/>
    </location>
</feature>
<name>A0AAN9AVZ2_9CAEN</name>
<dbReference type="EMBL" id="JBAMIC010000019">
    <property type="protein sequence ID" value="KAK7094301.1"/>
    <property type="molecule type" value="Genomic_DNA"/>
</dbReference>
<keyword evidence="6" id="KW-0862">Zinc</keyword>
<evidence type="ECO:0000256" key="6">
    <source>
        <dbReference type="ARBA" id="ARBA00022833"/>
    </source>
</evidence>
<keyword evidence="8" id="KW-0770">Synapse</keyword>
<proteinExistence type="inferred from homology"/>
<sequence length="248" mass="27183">MDSDNIKLRDIPNKEQHDNLPATTEEHTLPEEHHRVSSRTAVKLRYAAIIVSWCSVTFSFSTGVAALVLGHIDKSEALFGYGLDATLDGLSSVAVLWRFYGSTADLYSEAKERKACIVIGSLFVLSGLLLSGKSLHAIITEVHESQAIVLYATFALTTGVVSVILAFIKVYLGYKLESEALATDSIITFVGAAMSFAGVAGLELYVQDTHLWFMDSVFGIICGLFLIVFGIKLLYEMLHKKKGDHDEM</sequence>
<evidence type="ECO:0000256" key="1">
    <source>
        <dbReference type="ARBA" id="ARBA00004146"/>
    </source>
</evidence>
<dbReference type="AlphaFoldDB" id="A0AAN9AVZ2"/>
<organism evidence="13 14">
    <name type="scientific">Littorina saxatilis</name>
    <dbReference type="NCBI Taxonomy" id="31220"/>
    <lineage>
        <taxon>Eukaryota</taxon>
        <taxon>Metazoa</taxon>
        <taxon>Spiralia</taxon>
        <taxon>Lophotrochozoa</taxon>
        <taxon>Mollusca</taxon>
        <taxon>Gastropoda</taxon>
        <taxon>Caenogastropoda</taxon>
        <taxon>Littorinimorpha</taxon>
        <taxon>Littorinoidea</taxon>
        <taxon>Littorinidae</taxon>
        <taxon>Littorina</taxon>
    </lineage>
</organism>
<keyword evidence="4 12" id="KW-0812">Transmembrane</keyword>
<keyword evidence="7 12" id="KW-1133">Transmembrane helix</keyword>
<evidence type="ECO:0000256" key="11">
    <source>
        <dbReference type="SAM" id="MobiDB-lite"/>
    </source>
</evidence>